<evidence type="ECO:0000256" key="1">
    <source>
        <dbReference type="SAM" id="Coils"/>
    </source>
</evidence>
<keyword evidence="2" id="KW-1133">Transmembrane helix</keyword>
<protein>
    <submittedName>
        <fullName evidence="3">Zinc ribbon domain-containing protein</fullName>
    </submittedName>
</protein>
<keyword evidence="2" id="KW-0812">Transmembrane</keyword>
<evidence type="ECO:0000313" key="4">
    <source>
        <dbReference type="Proteomes" id="UP001145069"/>
    </source>
</evidence>
<accession>A0A9X3WBH6</accession>
<dbReference type="Gene3D" id="1.25.40.10">
    <property type="entry name" value="Tetratricopeptide repeat domain"/>
    <property type="match status" value="1"/>
</dbReference>
<feature type="transmembrane region" description="Helical" evidence="2">
    <location>
        <begin position="41"/>
        <end position="62"/>
    </location>
</feature>
<dbReference type="SUPFAM" id="SSF48452">
    <property type="entry name" value="TPR-like"/>
    <property type="match status" value="1"/>
</dbReference>
<evidence type="ECO:0000313" key="3">
    <source>
        <dbReference type="EMBL" id="MDC3416555.1"/>
    </source>
</evidence>
<dbReference type="RefSeq" id="WP_272445557.1">
    <property type="nucleotide sequence ID" value="NZ_JAMQKC010000003.1"/>
</dbReference>
<evidence type="ECO:0000256" key="2">
    <source>
        <dbReference type="SAM" id="Phobius"/>
    </source>
</evidence>
<dbReference type="EMBL" id="JAMQKC010000003">
    <property type="protein sequence ID" value="MDC3416555.1"/>
    <property type="molecule type" value="Genomic_DNA"/>
</dbReference>
<keyword evidence="4" id="KW-1185">Reference proteome</keyword>
<dbReference type="AlphaFoldDB" id="A0A9X3WBH6"/>
<proteinExistence type="predicted"/>
<comment type="caution">
    <text evidence="3">The sequence shown here is derived from an EMBL/GenBank/DDBJ whole genome shotgun (WGS) entry which is preliminary data.</text>
</comment>
<keyword evidence="2" id="KW-0472">Membrane</keyword>
<sequence length="388" mass="44252">MLHCPYCSGFIKEEEIYCAQCGKKIPDDIGMRSSRQANRLWFLPFLILLISLLSVGSFYLYLDKKEERAKESYSTGEKFVVNGNYQQALDAFKLAVEQKANFPTAQENIAFLETAIGLKTDLNNANSLTKKSQYQEALQLLNKAETTLNKYEGEAAEQLLELINKQRQSTQLEQLEENLANDPTVDQLKTLLWEAESIGDARADSIANTIRKQIVSFVFSTASEQLANKNFTHARNTVEDGLQYAPDSEKLISFKTTIEKEKTAFEIAQQKRIEQAITAAEEERQKNKNDAVTLIDIELEQDEQANVVVKGKIRSVATVPINTISVEYVITDDQDNTMIENEVYVYPETLYPEEEGKFEYTHFDKNDNMSQLDKATNVKVKKIKWFLD</sequence>
<keyword evidence="1" id="KW-0175">Coiled coil</keyword>
<reference evidence="3" key="1">
    <citation type="submission" date="2022-06" db="EMBL/GenBank/DDBJ databases">
        <title>Aquibacillus sp. a new bacterium isolated from soil saline samples.</title>
        <authorList>
            <person name="Galisteo C."/>
            <person name="De La Haba R."/>
            <person name="Sanchez-Porro C."/>
            <person name="Ventosa A."/>
        </authorList>
    </citation>
    <scope>NUCLEOTIDE SEQUENCE</scope>
    <source>
        <strain evidence="3">3ASR75-54</strain>
    </source>
</reference>
<feature type="coiled-coil region" evidence="1">
    <location>
        <begin position="134"/>
        <end position="168"/>
    </location>
</feature>
<organism evidence="3 4">
    <name type="scientific">Aquibacillus salsiterrae</name>
    <dbReference type="NCBI Taxonomy" id="2950439"/>
    <lineage>
        <taxon>Bacteria</taxon>
        <taxon>Bacillati</taxon>
        <taxon>Bacillota</taxon>
        <taxon>Bacilli</taxon>
        <taxon>Bacillales</taxon>
        <taxon>Bacillaceae</taxon>
        <taxon>Aquibacillus</taxon>
    </lineage>
</organism>
<name>A0A9X3WBH6_9BACI</name>
<dbReference type="Proteomes" id="UP001145069">
    <property type="component" value="Unassembled WGS sequence"/>
</dbReference>
<dbReference type="InterPro" id="IPR011990">
    <property type="entry name" value="TPR-like_helical_dom_sf"/>
</dbReference>
<gene>
    <name evidence="3" type="ORF">NC799_06450</name>
</gene>